<evidence type="ECO:0000313" key="2">
    <source>
        <dbReference type="Proteomes" id="UP000000557"/>
    </source>
</evidence>
<reference evidence="1 2" key="1">
    <citation type="journal article" date="2003" name="DNA Res.">
        <title>Complete genome structure of Gloeobacter violaceus PCC 7421, a cyanobacterium that lacks thylakoids.</title>
        <authorList>
            <person name="Nakamura Y."/>
            <person name="Kaneko T."/>
            <person name="Sato S."/>
            <person name="Mimuro M."/>
            <person name="Miyashita H."/>
            <person name="Tsuchiya T."/>
            <person name="Sasamoto S."/>
            <person name="Watanabe A."/>
            <person name="Kawashima K."/>
            <person name="Kishida Y."/>
            <person name="Kiyokawa C."/>
            <person name="Kohara M."/>
            <person name="Matsumoto M."/>
            <person name="Matsuno A."/>
            <person name="Nakazaki N."/>
            <person name="Shimpo S."/>
            <person name="Takeuchi C."/>
            <person name="Yamada M."/>
            <person name="Tabata S."/>
        </authorList>
    </citation>
    <scope>NUCLEOTIDE SEQUENCE [LARGE SCALE GENOMIC DNA]</scope>
    <source>
        <strain evidence="2">ATCC 29082 / PCC 7421</strain>
    </source>
</reference>
<dbReference type="AlphaFoldDB" id="Q7NP26"/>
<organism evidence="1 2">
    <name type="scientific">Gloeobacter violaceus (strain ATCC 29082 / PCC 7421)</name>
    <dbReference type="NCBI Taxonomy" id="251221"/>
    <lineage>
        <taxon>Bacteria</taxon>
        <taxon>Bacillati</taxon>
        <taxon>Cyanobacteriota</taxon>
        <taxon>Cyanophyceae</taxon>
        <taxon>Gloeobacterales</taxon>
        <taxon>Gloeobacteraceae</taxon>
        <taxon>Gloeobacter</taxon>
    </lineage>
</organism>
<dbReference type="EMBL" id="BA000045">
    <property type="protein sequence ID" value="BAC88173.1"/>
    <property type="molecule type" value="Genomic_DNA"/>
</dbReference>
<dbReference type="EnsemblBacteria" id="BAC88173">
    <property type="protein sequence ID" value="BAC88173"/>
    <property type="gene ID" value="BAC88173"/>
</dbReference>
<dbReference type="RefSeq" id="WP_011140236.1">
    <property type="nucleotide sequence ID" value="NC_005125.1"/>
</dbReference>
<dbReference type="CDD" id="cd20739">
    <property type="entry name" value="PoNe_DUF637"/>
    <property type="match status" value="1"/>
</dbReference>
<sequence length="147" mass="16364">MNERSRRLAEQAAQEYMHKTYGENATLAYPKRTDGSEFSKSQSGDFDQVWKVKGEDGNETFVVIEAKGGSSRLGARRTERGTAQQGSSEYFKAIAKTMEGKDESIGTELLAAKQKGNVQYLKVQLPIKDRNGTSQIGAVQVREFHLK</sequence>
<dbReference type="KEGG" id="gvi:glr0232"/>
<dbReference type="STRING" id="251221.gene:10757704"/>
<name>Q7NP26_GLOVI</name>
<keyword evidence="2" id="KW-1185">Reference proteome</keyword>
<reference evidence="1 2" key="2">
    <citation type="journal article" date="2003" name="DNA Res.">
        <title>Complete genome structure of Gloeobacter violaceus PCC 7421, a cyanobacterium that lacks thylakoids (supplement).</title>
        <authorList>
            <person name="Nakamura Y."/>
            <person name="Kaneko T."/>
            <person name="Sato S."/>
            <person name="Mimuro M."/>
            <person name="Miyashita H."/>
            <person name="Tsuchiya T."/>
            <person name="Sasamoto S."/>
            <person name="Watanabe A."/>
            <person name="Kawashima K."/>
            <person name="Kishida Y."/>
            <person name="Kiyokawa C."/>
            <person name="Kohara M."/>
            <person name="Matsumoto M."/>
            <person name="Matsuno A."/>
            <person name="Nakazaki N."/>
            <person name="Shimpo S."/>
            <person name="Takeuchi C."/>
            <person name="Yamada M."/>
            <person name="Tabata S."/>
        </authorList>
    </citation>
    <scope>NUCLEOTIDE SEQUENCE [LARGE SCALE GENOMIC DNA]</scope>
    <source>
        <strain evidence="2">ATCC 29082 / PCC 7421</strain>
    </source>
</reference>
<dbReference type="Proteomes" id="UP000000557">
    <property type="component" value="Chromosome"/>
</dbReference>
<dbReference type="InterPro" id="IPR049762">
    <property type="entry name" value="PoNe_dom"/>
</dbReference>
<protein>
    <submittedName>
        <fullName evidence="1">Glr0232 protein</fullName>
    </submittedName>
</protein>
<accession>Q7NP26</accession>
<dbReference type="InParanoid" id="Q7NP26"/>
<dbReference type="HOGENOM" id="CLU_1765434_0_0_3"/>
<proteinExistence type="predicted"/>
<gene>
    <name evidence="1" type="ordered locus">glr0232</name>
</gene>
<evidence type="ECO:0000313" key="1">
    <source>
        <dbReference type="EMBL" id="BAC88173.1"/>
    </source>
</evidence>
<dbReference type="OrthoDB" id="3917849at2"/>